<dbReference type="Pfam" id="PF01063">
    <property type="entry name" value="Aminotran_4"/>
    <property type="match status" value="1"/>
</dbReference>
<dbReference type="GO" id="GO:0000162">
    <property type="term" value="P:L-tryptophan biosynthetic process"/>
    <property type="evidence" value="ECO:0007669"/>
    <property type="project" value="TreeGrafter"/>
</dbReference>
<dbReference type="SUPFAM" id="SSF56752">
    <property type="entry name" value="D-aminoacid aminotransferase-like PLP-dependent enzymes"/>
    <property type="match status" value="1"/>
</dbReference>
<keyword evidence="4" id="KW-1185">Reference proteome</keyword>
<dbReference type="PANTHER" id="PTHR11236:SF50">
    <property type="entry name" value="AMINODEOXYCHORISMATE SYNTHASE COMPONENT 1"/>
    <property type="match status" value="1"/>
</dbReference>
<dbReference type="Proteomes" id="UP000269265">
    <property type="component" value="Unassembled WGS sequence"/>
</dbReference>
<keyword evidence="3" id="KW-0808">Transferase</keyword>
<comment type="caution">
    <text evidence="3">The sequence shown here is derived from an EMBL/GenBank/DDBJ whole genome shotgun (WGS) entry which is preliminary data.</text>
</comment>
<dbReference type="RefSeq" id="WP_125241771.1">
    <property type="nucleotide sequence ID" value="NZ_RSED01000002.1"/>
</dbReference>
<dbReference type="OrthoDB" id="9803598at2"/>
<evidence type="ECO:0000259" key="2">
    <source>
        <dbReference type="Pfam" id="PF00425"/>
    </source>
</evidence>
<accession>A0A3R8YQS4</accession>
<feature type="region of interest" description="Disordered" evidence="1">
    <location>
        <begin position="222"/>
        <end position="247"/>
    </location>
</feature>
<evidence type="ECO:0000256" key="1">
    <source>
        <dbReference type="SAM" id="MobiDB-lite"/>
    </source>
</evidence>
<dbReference type="InterPro" id="IPR019999">
    <property type="entry name" value="Anth_synth_I-like"/>
</dbReference>
<reference evidence="3 4" key="1">
    <citation type="submission" date="2018-12" db="EMBL/GenBank/DDBJ databases">
        <title>The whole draft genome of Aquabacterium sp. SJQ9.</title>
        <authorList>
            <person name="Sun L."/>
            <person name="Gao X."/>
            <person name="Chen W."/>
            <person name="Huang K."/>
        </authorList>
    </citation>
    <scope>NUCLEOTIDE SEQUENCE [LARGE SCALE GENOMIC DNA]</scope>
    <source>
        <strain evidence="3 4">SJQ9</strain>
    </source>
</reference>
<dbReference type="InterPro" id="IPR036038">
    <property type="entry name" value="Aminotransferase-like"/>
</dbReference>
<dbReference type="AlphaFoldDB" id="A0A3R8YQS4"/>
<dbReference type="Gene3D" id="3.30.470.10">
    <property type="match status" value="1"/>
</dbReference>
<dbReference type="InterPro" id="IPR015890">
    <property type="entry name" value="Chorismate_C"/>
</dbReference>
<dbReference type="PRINTS" id="PR00095">
    <property type="entry name" value="ANTSNTHASEI"/>
</dbReference>
<protein>
    <submittedName>
        <fullName evidence="3">Bifunctional aminodeoxychorismate synthase component I/aminotransferase</fullName>
    </submittedName>
</protein>
<dbReference type="Pfam" id="PF00425">
    <property type="entry name" value="Chorismate_bind"/>
    <property type="match status" value="1"/>
</dbReference>
<name>A0A3R8YQS4_9BURK</name>
<dbReference type="InterPro" id="IPR005801">
    <property type="entry name" value="ADC_synthase"/>
</dbReference>
<evidence type="ECO:0000313" key="4">
    <source>
        <dbReference type="Proteomes" id="UP000269265"/>
    </source>
</evidence>
<dbReference type="EMBL" id="RSED01000002">
    <property type="protein sequence ID" value="RRS05864.1"/>
    <property type="molecule type" value="Genomic_DNA"/>
</dbReference>
<evidence type="ECO:0000313" key="3">
    <source>
        <dbReference type="EMBL" id="RRS05864.1"/>
    </source>
</evidence>
<gene>
    <name evidence="3" type="ORF">EIP75_03115</name>
</gene>
<organism evidence="3 4">
    <name type="scientific">Aquabacterium soli</name>
    <dbReference type="NCBI Taxonomy" id="2493092"/>
    <lineage>
        <taxon>Bacteria</taxon>
        <taxon>Pseudomonadati</taxon>
        <taxon>Pseudomonadota</taxon>
        <taxon>Betaproteobacteria</taxon>
        <taxon>Burkholderiales</taxon>
        <taxon>Aquabacterium</taxon>
    </lineage>
</organism>
<dbReference type="PANTHER" id="PTHR11236">
    <property type="entry name" value="AMINOBENZOATE/ANTHRANILATE SYNTHASE"/>
    <property type="match status" value="1"/>
</dbReference>
<dbReference type="Gene3D" id="3.20.10.10">
    <property type="entry name" value="D-amino Acid Aminotransferase, subunit A, domain 2"/>
    <property type="match status" value="1"/>
</dbReference>
<dbReference type="Gene3D" id="3.60.120.10">
    <property type="entry name" value="Anthranilate synthase"/>
    <property type="match status" value="1"/>
</dbReference>
<dbReference type="InterPro" id="IPR043131">
    <property type="entry name" value="BCAT-like_N"/>
</dbReference>
<dbReference type="InterPro" id="IPR043132">
    <property type="entry name" value="BCAT-like_C"/>
</dbReference>
<proteinExistence type="predicted"/>
<keyword evidence="3" id="KW-0032">Aminotransferase</keyword>
<feature type="compositionally biased region" description="Basic and acidic residues" evidence="1">
    <location>
        <begin position="238"/>
        <end position="247"/>
    </location>
</feature>
<sequence>MLDVDPTLPTALIDFPDHAGARRRLAFHQPRQWLVAHDPSQVPALLDAAHQAARGGDWCVGWVAYEAAPGLDAHLPVKALPPDTPYAVWAVFDQAQAQAWPEDGTPCTATPGWQAGAWQSSLDDARLHQQVEQIRELIRDGEVYQINLTATLKGTFEADAADGPHLTQALHSYFRALQRSQPQGYGLMLDNRAAARQPGAVLSVSPELFFDWDGEQLMARPMKGTAPRSADPAQDAQGAEHLRTSPKERAENLMIVDLLRNDLSRVAQVGSVAVPTLFDVQALPTVWQMTSTVTARTRPGVHLSEVFAALFPCGSVTGAPKRQAMHHIARMETGPRGVYCGASGVMAPGGRVTLNVPIRTVAVHTPPPPAPWTLRCGIGSGITLDATPEGEALEWQAKQAFLRRADRPFQLLESLRLQDGAVARIEAHLARLARSAQHFGFAWNDRIEAACLQALQTIAQAHPTGVFKLRLLLDARGCPLAEASPLPSPPDGPRPVVLATTALPRADRDEFIRHKTTQRQAYAPFAPPAGVFDTLLHNECGELTEFTIGNVALKLDGQWFTPPLHCGLLPGVMRESLLAEGRLRERVLLVGDVPRAEGLALLNSVRGWVDVVLAA</sequence>
<dbReference type="SUPFAM" id="SSF56322">
    <property type="entry name" value="ADC synthase"/>
    <property type="match status" value="1"/>
</dbReference>
<dbReference type="InterPro" id="IPR001544">
    <property type="entry name" value="Aminotrans_IV"/>
</dbReference>
<dbReference type="GO" id="GO:0046820">
    <property type="term" value="F:4-amino-4-deoxychorismate synthase activity"/>
    <property type="evidence" value="ECO:0007669"/>
    <property type="project" value="TreeGrafter"/>
</dbReference>
<feature type="domain" description="Chorismate-utilising enzyme C-terminal" evidence="2">
    <location>
        <begin position="128"/>
        <end position="398"/>
    </location>
</feature>